<evidence type="ECO:0000256" key="1">
    <source>
        <dbReference type="ARBA" id="ARBA00008779"/>
    </source>
</evidence>
<keyword evidence="4" id="KW-0106">Calcium</keyword>
<gene>
    <name evidence="6" type="ORF">H5P28_17115</name>
</gene>
<dbReference type="Proteomes" id="UP000546464">
    <property type="component" value="Unassembled WGS sequence"/>
</dbReference>
<dbReference type="Pfam" id="PF00884">
    <property type="entry name" value="Sulfatase"/>
    <property type="match status" value="1"/>
</dbReference>
<dbReference type="InterPro" id="IPR050738">
    <property type="entry name" value="Sulfatase"/>
</dbReference>
<dbReference type="InterPro" id="IPR024607">
    <property type="entry name" value="Sulfatase_CS"/>
</dbReference>
<dbReference type="Gene3D" id="3.30.1120.10">
    <property type="match status" value="1"/>
</dbReference>
<dbReference type="EMBL" id="JACHVB010000060">
    <property type="protein sequence ID" value="MBC2595989.1"/>
    <property type="molecule type" value="Genomic_DNA"/>
</dbReference>
<organism evidence="6 7">
    <name type="scientific">Ruficoccus amylovorans</name>
    <dbReference type="NCBI Taxonomy" id="1804625"/>
    <lineage>
        <taxon>Bacteria</taxon>
        <taxon>Pseudomonadati</taxon>
        <taxon>Verrucomicrobiota</taxon>
        <taxon>Opitutia</taxon>
        <taxon>Puniceicoccales</taxon>
        <taxon>Cerasicoccaceae</taxon>
        <taxon>Ruficoccus</taxon>
    </lineage>
</organism>
<keyword evidence="3" id="KW-0378">Hydrolase</keyword>
<sequence length="570" mass="63077">MSLIFRTVSLALPFFLWTDGRPRRGRFRKGRAAAPDKVSGCFRGTGMLWLLVLAIGVTTAQQVCALTPAREEPALPSFLVILVDDMGFSDAGCYGGEISTPAIDGLADEGVRFTQFYSNGRCWPSRATLMSGYYAQEIRSDPPQGNIPSWARLLPHYLKPLGYRSYHAGKWHVIGAPDPVDDGGFDLSYNLGPPKRTAPPVKGDQTHISAPVADAAIGFLKEHEREHPADPFFLYLCFTAPHHPLHASEEDITPYRGRYDAGWDVLRTERLQALRALGIADNDLPPLEPDTFPAWNMSEEELLDEYGPGEVARAVPWESLTAEQRDFQARKMEIYAGMITRMDHEIDRVLEQVRAMGAEENTVVIFASDNGSSAELRLPVPHDKNRRMGAPGTFLCLGPGWASASNTPFRLHKSFVHEGGVATPLIVRWPAGLKARGGLRNTPGHLVDLLPTILEIAGAEPIPEWNGLLAPALPGQSLLPVLENDSGDAQREIYFHHMDNRALRVGDWKLVARGAGSPWELYHLKTDRGEQHDLAGTEPEKLHELAALWQKHEDDYLAQARQSVPALQKP</sequence>
<evidence type="ECO:0000259" key="5">
    <source>
        <dbReference type="Pfam" id="PF00884"/>
    </source>
</evidence>
<reference evidence="6 7" key="1">
    <citation type="submission" date="2020-07" db="EMBL/GenBank/DDBJ databases">
        <authorList>
            <person name="Feng X."/>
        </authorList>
    </citation>
    <scope>NUCLEOTIDE SEQUENCE [LARGE SCALE GENOMIC DNA]</scope>
    <source>
        <strain evidence="6 7">JCM31066</strain>
    </source>
</reference>
<name>A0A842HI21_9BACT</name>
<keyword evidence="7" id="KW-1185">Reference proteome</keyword>
<comment type="similarity">
    <text evidence="1">Belongs to the sulfatase family.</text>
</comment>
<protein>
    <submittedName>
        <fullName evidence="6">Arylsulfatase</fullName>
    </submittedName>
</protein>
<dbReference type="PANTHER" id="PTHR42693:SF53">
    <property type="entry name" value="ENDO-4-O-SULFATASE"/>
    <property type="match status" value="1"/>
</dbReference>
<evidence type="ECO:0000313" key="7">
    <source>
        <dbReference type="Proteomes" id="UP000546464"/>
    </source>
</evidence>
<dbReference type="GO" id="GO:0046872">
    <property type="term" value="F:metal ion binding"/>
    <property type="evidence" value="ECO:0007669"/>
    <property type="project" value="UniProtKB-KW"/>
</dbReference>
<dbReference type="CDD" id="cd16025">
    <property type="entry name" value="PAS_like"/>
    <property type="match status" value="1"/>
</dbReference>
<evidence type="ECO:0000256" key="3">
    <source>
        <dbReference type="ARBA" id="ARBA00022801"/>
    </source>
</evidence>
<dbReference type="Gene3D" id="3.40.720.10">
    <property type="entry name" value="Alkaline Phosphatase, subunit A"/>
    <property type="match status" value="1"/>
</dbReference>
<accession>A0A842HI21</accession>
<dbReference type="InterPro" id="IPR000917">
    <property type="entry name" value="Sulfatase_N"/>
</dbReference>
<dbReference type="AlphaFoldDB" id="A0A842HI21"/>
<comment type="caution">
    <text evidence="6">The sequence shown here is derived from an EMBL/GenBank/DDBJ whole genome shotgun (WGS) entry which is preliminary data.</text>
</comment>
<feature type="domain" description="Sulfatase N-terminal" evidence="5">
    <location>
        <begin position="77"/>
        <end position="459"/>
    </location>
</feature>
<evidence type="ECO:0000256" key="2">
    <source>
        <dbReference type="ARBA" id="ARBA00022723"/>
    </source>
</evidence>
<dbReference type="InterPro" id="IPR017850">
    <property type="entry name" value="Alkaline_phosphatase_core_sf"/>
</dbReference>
<proteinExistence type="inferred from homology"/>
<evidence type="ECO:0000256" key="4">
    <source>
        <dbReference type="ARBA" id="ARBA00022837"/>
    </source>
</evidence>
<evidence type="ECO:0000313" key="6">
    <source>
        <dbReference type="EMBL" id="MBC2595989.1"/>
    </source>
</evidence>
<dbReference type="GO" id="GO:0004065">
    <property type="term" value="F:arylsulfatase activity"/>
    <property type="evidence" value="ECO:0007669"/>
    <property type="project" value="TreeGrafter"/>
</dbReference>
<dbReference type="RefSeq" id="WP_185676909.1">
    <property type="nucleotide sequence ID" value="NZ_JACHVB010000060.1"/>
</dbReference>
<dbReference type="PROSITE" id="PS00149">
    <property type="entry name" value="SULFATASE_2"/>
    <property type="match status" value="1"/>
</dbReference>
<dbReference type="PANTHER" id="PTHR42693">
    <property type="entry name" value="ARYLSULFATASE FAMILY MEMBER"/>
    <property type="match status" value="1"/>
</dbReference>
<keyword evidence="2" id="KW-0479">Metal-binding</keyword>
<dbReference type="SUPFAM" id="SSF53649">
    <property type="entry name" value="Alkaline phosphatase-like"/>
    <property type="match status" value="1"/>
</dbReference>